<keyword evidence="2" id="KW-1133">Transmembrane helix</keyword>
<dbReference type="RefSeq" id="WP_342113878.1">
    <property type="nucleotide sequence ID" value="NZ_JBCAUN010000002.1"/>
</dbReference>
<accession>A0ABU9W4V0</accession>
<keyword evidence="2" id="KW-0472">Membrane</keyword>
<evidence type="ECO:0000256" key="1">
    <source>
        <dbReference type="SAM" id="MobiDB-lite"/>
    </source>
</evidence>
<organism evidence="3 4">
    <name type="scientific">Leifsonia stereocauli</name>
    <dbReference type="NCBI Taxonomy" id="3134136"/>
    <lineage>
        <taxon>Bacteria</taxon>
        <taxon>Bacillati</taxon>
        <taxon>Actinomycetota</taxon>
        <taxon>Actinomycetes</taxon>
        <taxon>Micrococcales</taxon>
        <taxon>Microbacteriaceae</taxon>
        <taxon>Leifsonia</taxon>
    </lineage>
</organism>
<feature type="transmembrane region" description="Helical" evidence="2">
    <location>
        <begin position="78"/>
        <end position="111"/>
    </location>
</feature>
<sequence length="113" mass="11553">MTGFSEMPGQDPLSPGFNPEHLEGFEADALPPLHGPEDPGRVLGIVGLVLAIFLNIIGMIVSIVAYNRSKKAGFSNGFAVAGIIVGGILFVLGGVVTLLLFGTGMALFGAVGN</sequence>
<evidence type="ECO:0000256" key="2">
    <source>
        <dbReference type="SAM" id="Phobius"/>
    </source>
</evidence>
<reference evidence="3 4" key="1">
    <citation type="submission" date="2024-03" db="EMBL/GenBank/DDBJ databases">
        <title>YIM 134122 draft genome.</title>
        <authorList>
            <person name="Zuo S."/>
            <person name="Xiong L."/>
        </authorList>
    </citation>
    <scope>NUCLEOTIDE SEQUENCE [LARGE SCALE GENOMIC DNA]</scope>
    <source>
        <strain evidence="3 4">YIM 134122</strain>
    </source>
</reference>
<comment type="caution">
    <text evidence="3">The sequence shown here is derived from an EMBL/GenBank/DDBJ whole genome shotgun (WGS) entry which is preliminary data.</text>
</comment>
<proteinExistence type="predicted"/>
<name>A0ABU9W4V0_9MICO</name>
<feature type="transmembrane region" description="Helical" evidence="2">
    <location>
        <begin position="42"/>
        <end position="66"/>
    </location>
</feature>
<protein>
    <submittedName>
        <fullName evidence="3">DUF4190 domain-containing protein</fullName>
    </submittedName>
</protein>
<dbReference type="EMBL" id="JBCLVG010000002">
    <property type="protein sequence ID" value="MEN1947026.1"/>
    <property type="molecule type" value="Genomic_DNA"/>
</dbReference>
<dbReference type="Proteomes" id="UP001425155">
    <property type="component" value="Unassembled WGS sequence"/>
</dbReference>
<feature type="region of interest" description="Disordered" evidence="1">
    <location>
        <begin position="1"/>
        <end position="33"/>
    </location>
</feature>
<evidence type="ECO:0000313" key="3">
    <source>
        <dbReference type="EMBL" id="MEN1947026.1"/>
    </source>
</evidence>
<evidence type="ECO:0000313" key="4">
    <source>
        <dbReference type="Proteomes" id="UP001425155"/>
    </source>
</evidence>
<keyword evidence="4" id="KW-1185">Reference proteome</keyword>
<gene>
    <name evidence="3" type="ORF">WJX64_10745</name>
</gene>
<keyword evidence="2" id="KW-0812">Transmembrane</keyword>